<dbReference type="GO" id="GO:0051539">
    <property type="term" value="F:4 iron, 4 sulfur cluster binding"/>
    <property type="evidence" value="ECO:0007669"/>
    <property type="project" value="UniProtKB-KW"/>
</dbReference>
<keyword evidence="11" id="KW-1185">Reference proteome</keyword>
<dbReference type="PANTHER" id="PTHR43409">
    <property type="entry name" value="ANAEROBIC MAGNESIUM-PROTOPORPHYRIN IX MONOMETHYL ESTER CYCLASE-RELATED"/>
    <property type="match status" value="1"/>
</dbReference>
<dbReference type="InterPro" id="IPR023404">
    <property type="entry name" value="rSAM_horseshoe"/>
</dbReference>
<dbReference type="GO" id="GO:0031419">
    <property type="term" value="F:cobalamin binding"/>
    <property type="evidence" value="ECO:0007669"/>
    <property type="project" value="InterPro"/>
</dbReference>
<dbReference type="SFLD" id="SFLDG01123">
    <property type="entry name" value="methyltransferase_(Class_B)"/>
    <property type="match status" value="1"/>
</dbReference>
<dbReference type="SMART" id="SM00729">
    <property type="entry name" value="Elp3"/>
    <property type="match status" value="1"/>
</dbReference>
<evidence type="ECO:0000256" key="5">
    <source>
        <dbReference type="ARBA" id="ARBA00022723"/>
    </source>
</evidence>
<organism evidence="10 11">
    <name type="scientific">Candidatus Brocadia sapporoensis</name>
    <dbReference type="NCBI Taxonomy" id="392547"/>
    <lineage>
        <taxon>Bacteria</taxon>
        <taxon>Pseudomonadati</taxon>
        <taxon>Planctomycetota</taxon>
        <taxon>Candidatus Brocadiia</taxon>
        <taxon>Candidatus Brocadiales</taxon>
        <taxon>Candidatus Brocadiaceae</taxon>
        <taxon>Candidatus Brocadia</taxon>
    </lineage>
</organism>
<proteinExistence type="predicted"/>
<dbReference type="InterPro" id="IPR058240">
    <property type="entry name" value="rSAM_sf"/>
</dbReference>
<dbReference type="PANTHER" id="PTHR43409:SF7">
    <property type="entry name" value="BLL1977 PROTEIN"/>
    <property type="match status" value="1"/>
</dbReference>
<comment type="caution">
    <text evidence="10">The sequence shown here is derived from an EMBL/GenBank/DDBJ whole genome shotgun (WGS) entry which is preliminary data.</text>
</comment>
<dbReference type="SUPFAM" id="SSF102114">
    <property type="entry name" value="Radical SAM enzymes"/>
    <property type="match status" value="1"/>
</dbReference>
<keyword evidence="3" id="KW-0808">Transferase</keyword>
<keyword evidence="7" id="KW-0411">Iron-sulfur</keyword>
<dbReference type="GO" id="GO:0046872">
    <property type="term" value="F:metal ion binding"/>
    <property type="evidence" value="ECO:0007669"/>
    <property type="project" value="UniProtKB-KW"/>
</dbReference>
<accession>A0A1V6LY80</accession>
<dbReference type="PROSITE" id="PS51332">
    <property type="entry name" value="B12_BINDING"/>
    <property type="match status" value="1"/>
</dbReference>
<comment type="cofactor">
    <cofactor evidence="1">
        <name>[4Fe-4S] cluster</name>
        <dbReference type="ChEBI" id="CHEBI:49883"/>
    </cofactor>
</comment>
<evidence type="ECO:0000313" key="11">
    <source>
        <dbReference type="Proteomes" id="UP000242219"/>
    </source>
</evidence>
<evidence type="ECO:0000256" key="6">
    <source>
        <dbReference type="ARBA" id="ARBA00023004"/>
    </source>
</evidence>
<evidence type="ECO:0000256" key="1">
    <source>
        <dbReference type="ARBA" id="ARBA00001966"/>
    </source>
</evidence>
<evidence type="ECO:0000259" key="8">
    <source>
        <dbReference type="PROSITE" id="PS51332"/>
    </source>
</evidence>
<evidence type="ECO:0000256" key="2">
    <source>
        <dbReference type="ARBA" id="ARBA00022603"/>
    </source>
</evidence>
<evidence type="ECO:0000259" key="9">
    <source>
        <dbReference type="PROSITE" id="PS51918"/>
    </source>
</evidence>
<dbReference type="AlphaFoldDB" id="A0A1V6LY80"/>
<feature type="domain" description="Radical SAM core" evidence="9">
    <location>
        <begin position="199"/>
        <end position="423"/>
    </location>
</feature>
<reference evidence="10 11" key="1">
    <citation type="journal article" date="2016" name="Genome Announc.">
        <title>Draft Genome Sequence of the Anaerobic Ammonium-Oxidizing Bacterium 'Candidatus Brocadia sp. 40'.</title>
        <authorList>
            <person name="Ali M."/>
            <person name="Haroon M.F."/>
            <person name="Narita Y."/>
            <person name="Zhang L."/>
            <person name="Rangel Shaw D."/>
            <person name="Okabe S."/>
            <person name="Saikaly P.E."/>
        </authorList>
    </citation>
    <scope>NUCLEOTIDE SEQUENCE [LARGE SCALE GENOMIC DNA]</scope>
    <source>
        <strain evidence="10 11">40</strain>
    </source>
</reference>
<dbReference type="GO" id="GO:0003824">
    <property type="term" value="F:catalytic activity"/>
    <property type="evidence" value="ECO:0007669"/>
    <property type="project" value="InterPro"/>
</dbReference>
<feature type="domain" description="B12-binding" evidence="8">
    <location>
        <begin position="3"/>
        <end position="175"/>
    </location>
</feature>
<dbReference type="InterPro" id="IPR006638">
    <property type="entry name" value="Elp3/MiaA/NifB-like_rSAM"/>
</dbReference>
<keyword evidence="6" id="KW-0408">Iron</keyword>
<sequence length="435" mass="50126">MSSNKILLTVMPPTWPNTPPIGLGYLQSFLEQKGIGADLTDFNHRCFTLSDNQLQKDWRVSCNTFLEENILFLMRQNNHEKFHDAIEKMLNYDVIGFSCFKSNFHTTLSMAELLKSKKKTLKVVFGGPEVSRQFFKTDGRFNNVTLQAADFLIVGEGEIPLYQYLTGRTAHRKIAIFEQLQDLTDLTFPRYTGIDLNAYPRKYTIPLQFSRGCIRRCNFCSERLLYKNFRTRSVSSIIEEIRYHKTHNETQHFVFYDSLINADLKKLDALCGSIIDHFGAVRWEAQIAIRNDMDKGLMKKMKLSGCYSLFVGLESASNTILTKMNKGFTTEDALKFFNALHQANLFFGISIMVGYPAETDEDFQNTLDFIVLHKDIIPQVAQINPFTYYDGTSADETADYRANPIALKRMEILVREIKRHKIKHTNAFIGNLIKK</sequence>
<dbReference type="RefSeq" id="WP_070067735.1">
    <property type="nucleotide sequence ID" value="NZ_MJUW02000105.1"/>
</dbReference>
<keyword evidence="4" id="KW-0949">S-adenosyl-L-methionine</keyword>
<dbReference type="InterPro" id="IPR006158">
    <property type="entry name" value="Cobalamin-bd"/>
</dbReference>
<evidence type="ECO:0000256" key="4">
    <source>
        <dbReference type="ARBA" id="ARBA00022691"/>
    </source>
</evidence>
<dbReference type="Gene3D" id="3.40.50.280">
    <property type="entry name" value="Cobalamin-binding domain"/>
    <property type="match status" value="1"/>
</dbReference>
<keyword evidence="2" id="KW-0489">Methyltransferase</keyword>
<dbReference type="PROSITE" id="PS51918">
    <property type="entry name" value="RADICAL_SAM"/>
    <property type="match status" value="1"/>
</dbReference>
<protein>
    <submittedName>
        <fullName evidence="10">Uncharacterized protein</fullName>
    </submittedName>
</protein>
<dbReference type="SFLD" id="SFLDS00029">
    <property type="entry name" value="Radical_SAM"/>
    <property type="match status" value="1"/>
</dbReference>
<dbReference type="SFLD" id="SFLDG01082">
    <property type="entry name" value="B12-binding_domain_containing"/>
    <property type="match status" value="1"/>
</dbReference>
<evidence type="ECO:0000256" key="3">
    <source>
        <dbReference type="ARBA" id="ARBA00022679"/>
    </source>
</evidence>
<dbReference type="EMBL" id="MJUW02000105">
    <property type="protein sequence ID" value="OQD45103.1"/>
    <property type="molecule type" value="Genomic_DNA"/>
</dbReference>
<dbReference type="CDD" id="cd01335">
    <property type="entry name" value="Radical_SAM"/>
    <property type="match status" value="1"/>
</dbReference>
<dbReference type="Gene3D" id="3.80.30.20">
    <property type="entry name" value="tm_1862 like domain"/>
    <property type="match status" value="1"/>
</dbReference>
<dbReference type="InterPro" id="IPR051198">
    <property type="entry name" value="BchE-like"/>
</dbReference>
<evidence type="ECO:0000313" key="10">
    <source>
        <dbReference type="EMBL" id="OQD45103.1"/>
    </source>
</evidence>
<keyword evidence="5" id="KW-0479">Metal-binding</keyword>
<name>A0A1V6LY80_9BACT</name>
<dbReference type="InterPro" id="IPR034466">
    <property type="entry name" value="Methyltransferase_Class_B"/>
</dbReference>
<dbReference type="Pfam" id="PF02310">
    <property type="entry name" value="B12-binding"/>
    <property type="match status" value="1"/>
</dbReference>
<dbReference type="Pfam" id="PF04055">
    <property type="entry name" value="Radical_SAM"/>
    <property type="match status" value="1"/>
</dbReference>
<gene>
    <name evidence="10" type="ORF">BIY37_10255</name>
</gene>
<dbReference type="InterPro" id="IPR007197">
    <property type="entry name" value="rSAM"/>
</dbReference>
<evidence type="ECO:0000256" key="7">
    <source>
        <dbReference type="ARBA" id="ARBA00023014"/>
    </source>
</evidence>
<dbReference type="GO" id="GO:0005829">
    <property type="term" value="C:cytosol"/>
    <property type="evidence" value="ECO:0007669"/>
    <property type="project" value="TreeGrafter"/>
</dbReference>
<dbReference type="Proteomes" id="UP000242219">
    <property type="component" value="Unassembled WGS sequence"/>
</dbReference>